<comment type="cofactor">
    <cofactor evidence="1 8">
        <name>Mg(2+)</name>
        <dbReference type="ChEBI" id="CHEBI:18420"/>
    </cofactor>
</comment>
<comment type="similarity">
    <text evidence="2 8">Belongs to the ComB family.</text>
</comment>
<evidence type="ECO:0000256" key="7">
    <source>
        <dbReference type="ARBA" id="ARBA00033711"/>
    </source>
</evidence>
<keyword evidence="6 8" id="KW-0460">Magnesium</keyword>
<dbReference type="Proteomes" id="UP000295325">
    <property type="component" value="Unassembled WGS sequence"/>
</dbReference>
<dbReference type="Pfam" id="PF04029">
    <property type="entry name" value="2-ph_phosp"/>
    <property type="match status" value="1"/>
</dbReference>
<evidence type="ECO:0000256" key="6">
    <source>
        <dbReference type="ARBA" id="ARBA00022842"/>
    </source>
</evidence>
<accession>A0A4R7KV63</accession>
<evidence type="ECO:0000256" key="8">
    <source>
        <dbReference type="HAMAP-Rule" id="MF_00490"/>
    </source>
</evidence>
<dbReference type="Gene3D" id="3.90.1560.10">
    <property type="entry name" value="ComB-like"/>
    <property type="match status" value="1"/>
</dbReference>
<dbReference type="RefSeq" id="WP_133627034.1">
    <property type="nucleotide sequence ID" value="NZ_SOAZ01000002.1"/>
</dbReference>
<organism evidence="9 10">
    <name type="scientific">Fonticella tunisiensis</name>
    <dbReference type="NCBI Taxonomy" id="1096341"/>
    <lineage>
        <taxon>Bacteria</taxon>
        <taxon>Bacillati</taxon>
        <taxon>Bacillota</taxon>
        <taxon>Clostridia</taxon>
        <taxon>Eubacteriales</taxon>
        <taxon>Clostridiaceae</taxon>
        <taxon>Fonticella</taxon>
    </lineage>
</organism>
<evidence type="ECO:0000256" key="2">
    <source>
        <dbReference type="ARBA" id="ARBA00009997"/>
    </source>
</evidence>
<evidence type="ECO:0000313" key="10">
    <source>
        <dbReference type="Proteomes" id="UP000295325"/>
    </source>
</evidence>
<dbReference type="EC" id="3.1.3.71" evidence="3 8"/>
<protein>
    <recommendedName>
        <fullName evidence="4 8">Probable 2-phosphosulfolactate phosphatase</fullName>
        <ecNumber evidence="3 8">3.1.3.71</ecNumber>
    </recommendedName>
</protein>
<evidence type="ECO:0000256" key="3">
    <source>
        <dbReference type="ARBA" id="ARBA00012953"/>
    </source>
</evidence>
<comment type="catalytic activity">
    <reaction evidence="7 8">
        <text>(2R)-O-phospho-3-sulfolactate + H2O = (2R)-3-sulfolactate + phosphate</text>
        <dbReference type="Rhea" id="RHEA:23416"/>
        <dbReference type="ChEBI" id="CHEBI:15377"/>
        <dbReference type="ChEBI" id="CHEBI:15597"/>
        <dbReference type="ChEBI" id="CHEBI:43474"/>
        <dbReference type="ChEBI" id="CHEBI:58738"/>
        <dbReference type="EC" id="3.1.3.71"/>
    </reaction>
</comment>
<dbReference type="AlphaFoldDB" id="A0A4R7KV63"/>
<keyword evidence="10" id="KW-1185">Reference proteome</keyword>
<dbReference type="SUPFAM" id="SSF142823">
    <property type="entry name" value="ComB-like"/>
    <property type="match status" value="1"/>
</dbReference>
<dbReference type="OrthoDB" id="4913at2"/>
<dbReference type="EMBL" id="SOAZ01000002">
    <property type="protein sequence ID" value="TDT63381.1"/>
    <property type="molecule type" value="Genomic_DNA"/>
</dbReference>
<dbReference type="PANTHER" id="PTHR37311">
    <property type="entry name" value="2-PHOSPHOSULFOLACTATE PHOSPHATASE-RELATED"/>
    <property type="match status" value="1"/>
</dbReference>
<name>A0A4R7KV63_9CLOT</name>
<dbReference type="GO" id="GO:0050545">
    <property type="term" value="F:sulfopyruvate decarboxylase activity"/>
    <property type="evidence" value="ECO:0007669"/>
    <property type="project" value="TreeGrafter"/>
</dbReference>
<dbReference type="GO" id="GO:0050532">
    <property type="term" value="F:2-phosphosulfolactate phosphatase activity"/>
    <property type="evidence" value="ECO:0007669"/>
    <property type="project" value="UniProtKB-UniRule"/>
</dbReference>
<sequence length="233" mass="25864">MNISLIPSVEHIKEEELKDKVVIVIDVLRATSVIVTALANGAKEVIPVLEIEDALELKSDMELLGGERKGLKIDGFDLSNSPLEYTREMVEGRSIIMTTTNGTRALHKAKEGDKIYIGAVINGVSAAKKASDEKKDMAIICAGTYGKFSLDDFLCAGKIIYEVLKRGEYELDDFAAAAYMAYRDNKHDLISYVKMAKHCKYLISIGLEEDIKYCFTEDIADVVPEYRDGVIKL</sequence>
<gene>
    <name evidence="8" type="primary">comB</name>
    <name evidence="9" type="ORF">EDD71_102141</name>
</gene>
<reference evidence="9 10" key="1">
    <citation type="submission" date="2019-03" db="EMBL/GenBank/DDBJ databases">
        <title>Genomic Encyclopedia of Type Strains, Phase IV (KMG-IV): sequencing the most valuable type-strain genomes for metagenomic binning, comparative biology and taxonomic classification.</title>
        <authorList>
            <person name="Goeker M."/>
        </authorList>
    </citation>
    <scope>NUCLEOTIDE SEQUENCE [LARGE SCALE GENOMIC DNA]</scope>
    <source>
        <strain evidence="9 10">DSM 24455</strain>
    </source>
</reference>
<comment type="caution">
    <text evidence="9">The sequence shown here is derived from an EMBL/GenBank/DDBJ whole genome shotgun (WGS) entry which is preliminary data.</text>
</comment>
<dbReference type="FunFam" id="3.90.1560.10:FF:000001">
    <property type="entry name" value="Probable 2-phosphosulfolactate phosphatase"/>
    <property type="match status" value="1"/>
</dbReference>
<dbReference type="InterPro" id="IPR005238">
    <property type="entry name" value="ComB-like"/>
</dbReference>
<proteinExistence type="inferred from homology"/>
<evidence type="ECO:0000256" key="4">
    <source>
        <dbReference type="ARBA" id="ARBA00021948"/>
    </source>
</evidence>
<dbReference type="PANTHER" id="PTHR37311:SF1">
    <property type="entry name" value="2-PHOSPHOSULFOLACTATE PHOSPHATASE-RELATED"/>
    <property type="match status" value="1"/>
</dbReference>
<keyword evidence="5 8" id="KW-0378">Hydrolase</keyword>
<evidence type="ECO:0000313" key="9">
    <source>
        <dbReference type="EMBL" id="TDT63381.1"/>
    </source>
</evidence>
<dbReference type="HAMAP" id="MF_00490">
    <property type="entry name" value="ComB"/>
    <property type="match status" value="1"/>
</dbReference>
<dbReference type="InterPro" id="IPR036702">
    <property type="entry name" value="ComB-like_sf"/>
</dbReference>
<dbReference type="GO" id="GO:0000287">
    <property type="term" value="F:magnesium ion binding"/>
    <property type="evidence" value="ECO:0007669"/>
    <property type="project" value="UniProtKB-UniRule"/>
</dbReference>
<evidence type="ECO:0000256" key="1">
    <source>
        <dbReference type="ARBA" id="ARBA00001946"/>
    </source>
</evidence>
<evidence type="ECO:0000256" key="5">
    <source>
        <dbReference type="ARBA" id="ARBA00022801"/>
    </source>
</evidence>